<dbReference type="InterPro" id="IPR050861">
    <property type="entry name" value="Dihydroxyacetone_Kinase"/>
</dbReference>
<dbReference type="GO" id="GO:0004371">
    <property type="term" value="F:glycerone kinase activity"/>
    <property type="evidence" value="ECO:0007669"/>
    <property type="project" value="InterPro"/>
</dbReference>
<evidence type="ECO:0000313" key="3">
    <source>
        <dbReference type="Proteomes" id="UP000199614"/>
    </source>
</evidence>
<dbReference type="PANTHER" id="PTHR28629:SF4">
    <property type="entry name" value="TRIOKINASE_FMN CYCLASE"/>
    <property type="match status" value="1"/>
</dbReference>
<dbReference type="STRING" id="260086.SAMN05216207_101830"/>
<proteinExistence type="predicted"/>
<dbReference type="PANTHER" id="PTHR28629">
    <property type="entry name" value="TRIOKINASE/FMN CYCLASE"/>
    <property type="match status" value="1"/>
</dbReference>
<dbReference type="GO" id="GO:0005829">
    <property type="term" value="C:cytosol"/>
    <property type="evidence" value="ECO:0007669"/>
    <property type="project" value="TreeGrafter"/>
</dbReference>
<dbReference type="InterPro" id="IPR004006">
    <property type="entry name" value="DhaK_dom"/>
</dbReference>
<organism evidence="2 3">
    <name type="scientific">Pseudonocardia ammonioxydans</name>
    <dbReference type="NCBI Taxonomy" id="260086"/>
    <lineage>
        <taxon>Bacteria</taxon>
        <taxon>Bacillati</taxon>
        <taxon>Actinomycetota</taxon>
        <taxon>Actinomycetes</taxon>
        <taxon>Pseudonocardiales</taxon>
        <taxon>Pseudonocardiaceae</taxon>
        <taxon>Pseudonocardia</taxon>
    </lineage>
</organism>
<dbReference type="Pfam" id="PF02733">
    <property type="entry name" value="Dak1"/>
    <property type="match status" value="1"/>
</dbReference>
<gene>
    <name evidence="2" type="ORF">SAMN05216207_101830</name>
</gene>
<evidence type="ECO:0000259" key="1">
    <source>
        <dbReference type="PROSITE" id="PS51481"/>
    </source>
</evidence>
<keyword evidence="2" id="KW-0808">Transferase</keyword>
<dbReference type="AlphaFoldDB" id="A0A1I5AKQ4"/>
<dbReference type="Gene3D" id="3.40.50.10440">
    <property type="entry name" value="Dihydroxyacetone kinase, domain 1"/>
    <property type="match status" value="1"/>
</dbReference>
<feature type="domain" description="DhaK" evidence="1">
    <location>
        <begin position="21"/>
        <end position="341"/>
    </location>
</feature>
<keyword evidence="3" id="KW-1185">Reference proteome</keyword>
<dbReference type="PROSITE" id="PS51481">
    <property type="entry name" value="DHAK"/>
    <property type="match status" value="1"/>
</dbReference>
<accession>A0A1I5AKQ4</accession>
<name>A0A1I5AKQ4_PSUAM</name>
<dbReference type="SUPFAM" id="SSF82549">
    <property type="entry name" value="DAK1/DegV-like"/>
    <property type="match status" value="1"/>
</dbReference>
<dbReference type="EMBL" id="FOUY01000018">
    <property type="protein sequence ID" value="SFN63013.1"/>
    <property type="molecule type" value="Genomic_DNA"/>
</dbReference>
<dbReference type="Gene3D" id="3.30.1180.20">
    <property type="entry name" value="Dihydroxyacetone kinase, domain 2"/>
    <property type="match status" value="1"/>
</dbReference>
<keyword evidence="2" id="KW-0418">Kinase</keyword>
<sequence length="349" mass="36241">MTGPPPRARMIGSMPFPFHPAGDDPVPAAVRGFSRAHADLVELHEDPIHVVARHRAPGRRVGLVSGGGSGHEPLHAGFLGRGMLDAVAPGPVFTSPHNKAVLHASRAAAGPAGVIHVVKNYTGDRINFGIAAERLRMEGVDVGRVLVDDDLATDGLDTATGRRGTGATVVVEKILGAAADTGAGLDELTALGTDVAAASRSLAVASRAQTSARTGEPAFALDGELDYGVGIHGERARASIPRPPTEELVARMLDELVAGLPDGPDDCVLVVNGMGATTLLELYVLAELASAGLTERGLTRAGLLVGTFVPALDMAGFSLTLTRMQPSWKDHWAAPAETAAFPRRTEETR</sequence>
<protein>
    <submittedName>
        <fullName evidence="2">Dihydroxyacetone kinase/dihydroxyacetone kinase, N-terminal domain</fullName>
    </submittedName>
</protein>
<dbReference type="FunFam" id="3.40.50.10440:FF:000001">
    <property type="entry name" value="Dihydroxyacetone kinase, DhaK subunit"/>
    <property type="match status" value="1"/>
</dbReference>
<evidence type="ECO:0000313" key="2">
    <source>
        <dbReference type="EMBL" id="SFN63013.1"/>
    </source>
</evidence>
<dbReference type="GO" id="GO:0019563">
    <property type="term" value="P:glycerol catabolic process"/>
    <property type="evidence" value="ECO:0007669"/>
    <property type="project" value="TreeGrafter"/>
</dbReference>
<dbReference type="Proteomes" id="UP000199614">
    <property type="component" value="Unassembled WGS sequence"/>
</dbReference>
<reference evidence="2 3" key="1">
    <citation type="submission" date="2016-10" db="EMBL/GenBank/DDBJ databases">
        <authorList>
            <person name="de Groot N.N."/>
        </authorList>
    </citation>
    <scope>NUCLEOTIDE SEQUENCE [LARGE SCALE GENOMIC DNA]</scope>
    <source>
        <strain evidence="2 3">CGMCC 4.1877</strain>
    </source>
</reference>